<dbReference type="InterPro" id="IPR042240">
    <property type="entry name" value="CHASE_sf"/>
</dbReference>
<dbReference type="Pfam" id="PF00990">
    <property type="entry name" value="GGDEF"/>
    <property type="match status" value="1"/>
</dbReference>
<protein>
    <submittedName>
        <fullName evidence="7">Diguanylate cyclase (GGDEF) domain-containing protein</fullName>
    </submittedName>
</protein>
<evidence type="ECO:0000256" key="4">
    <source>
        <dbReference type="ARBA" id="ARBA00023136"/>
    </source>
</evidence>
<name>A0A1G5IJL7_9BACT</name>
<dbReference type="Gene3D" id="3.30.450.350">
    <property type="entry name" value="CHASE domain"/>
    <property type="match status" value="1"/>
</dbReference>
<organism evidence="7 8">
    <name type="scientific">Desulfoluna spongiiphila</name>
    <dbReference type="NCBI Taxonomy" id="419481"/>
    <lineage>
        <taxon>Bacteria</taxon>
        <taxon>Pseudomonadati</taxon>
        <taxon>Thermodesulfobacteriota</taxon>
        <taxon>Desulfobacteria</taxon>
        <taxon>Desulfobacterales</taxon>
        <taxon>Desulfolunaceae</taxon>
        <taxon>Desulfoluna</taxon>
    </lineage>
</organism>
<dbReference type="CDD" id="cd01949">
    <property type="entry name" value="GGDEF"/>
    <property type="match status" value="1"/>
</dbReference>
<evidence type="ECO:0000313" key="7">
    <source>
        <dbReference type="EMBL" id="SCY76203.1"/>
    </source>
</evidence>
<dbReference type="InterPro" id="IPR006189">
    <property type="entry name" value="CHASE_dom"/>
</dbReference>
<dbReference type="Pfam" id="PF03924">
    <property type="entry name" value="CHASE"/>
    <property type="match status" value="1"/>
</dbReference>
<dbReference type="InterPro" id="IPR052163">
    <property type="entry name" value="DGC-Regulatory_Protein"/>
</dbReference>
<keyword evidence="8" id="KW-1185">Reference proteome</keyword>
<dbReference type="InterPro" id="IPR000160">
    <property type="entry name" value="GGDEF_dom"/>
</dbReference>
<evidence type="ECO:0000313" key="8">
    <source>
        <dbReference type="Proteomes" id="UP000198870"/>
    </source>
</evidence>
<dbReference type="AlphaFoldDB" id="A0A1G5IJL7"/>
<dbReference type="Gene3D" id="3.30.70.270">
    <property type="match status" value="1"/>
</dbReference>
<dbReference type="SMART" id="SM00267">
    <property type="entry name" value="GGDEF"/>
    <property type="match status" value="1"/>
</dbReference>
<keyword evidence="4" id="KW-0472">Membrane</keyword>
<dbReference type="PROSITE" id="PS50887">
    <property type="entry name" value="GGDEF"/>
    <property type="match status" value="1"/>
</dbReference>
<dbReference type="GO" id="GO:0007165">
    <property type="term" value="P:signal transduction"/>
    <property type="evidence" value="ECO:0007669"/>
    <property type="project" value="UniProtKB-ARBA"/>
</dbReference>
<keyword evidence="3" id="KW-1133">Transmembrane helix</keyword>
<evidence type="ECO:0000259" key="5">
    <source>
        <dbReference type="PROSITE" id="PS50839"/>
    </source>
</evidence>
<accession>A0A1G5IJL7</accession>
<gene>
    <name evidence="7" type="ORF">SAMN05216233_12068</name>
</gene>
<dbReference type="PANTHER" id="PTHR46663">
    <property type="entry name" value="DIGUANYLATE CYCLASE DGCT-RELATED"/>
    <property type="match status" value="1"/>
</dbReference>
<dbReference type="SUPFAM" id="SSF55073">
    <property type="entry name" value="Nucleotide cyclase"/>
    <property type="match status" value="1"/>
</dbReference>
<dbReference type="Proteomes" id="UP000198870">
    <property type="component" value="Unassembled WGS sequence"/>
</dbReference>
<feature type="domain" description="GGDEF" evidence="6">
    <location>
        <begin position="320"/>
        <end position="444"/>
    </location>
</feature>
<evidence type="ECO:0000256" key="2">
    <source>
        <dbReference type="ARBA" id="ARBA00022692"/>
    </source>
</evidence>
<dbReference type="PROSITE" id="PS50839">
    <property type="entry name" value="CHASE"/>
    <property type="match status" value="1"/>
</dbReference>
<evidence type="ECO:0000256" key="3">
    <source>
        <dbReference type="ARBA" id="ARBA00022989"/>
    </source>
</evidence>
<dbReference type="RefSeq" id="WP_092213927.1">
    <property type="nucleotide sequence ID" value="NZ_FMUX01000020.1"/>
</dbReference>
<dbReference type="PANTHER" id="PTHR46663:SF2">
    <property type="entry name" value="GGDEF DOMAIN-CONTAINING PROTEIN"/>
    <property type="match status" value="1"/>
</dbReference>
<dbReference type="NCBIfam" id="TIGR00254">
    <property type="entry name" value="GGDEF"/>
    <property type="match status" value="1"/>
</dbReference>
<dbReference type="OrthoDB" id="5460745at2"/>
<dbReference type="GO" id="GO:0016020">
    <property type="term" value="C:membrane"/>
    <property type="evidence" value="ECO:0007669"/>
    <property type="project" value="UniProtKB-SubCell"/>
</dbReference>
<feature type="domain" description="CHASE" evidence="5">
    <location>
        <begin position="109"/>
        <end position="188"/>
    </location>
</feature>
<dbReference type="InterPro" id="IPR043128">
    <property type="entry name" value="Rev_trsase/Diguanyl_cyclase"/>
</dbReference>
<comment type="subcellular location">
    <subcellularLocation>
        <location evidence="1">Membrane</location>
    </subcellularLocation>
</comment>
<proteinExistence type="predicted"/>
<dbReference type="GO" id="GO:0003824">
    <property type="term" value="F:catalytic activity"/>
    <property type="evidence" value="ECO:0007669"/>
    <property type="project" value="UniProtKB-ARBA"/>
</dbReference>
<dbReference type="SMART" id="SM01079">
    <property type="entry name" value="CHASE"/>
    <property type="match status" value="1"/>
</dbReference>
<evidence type="ECO:0000259" key="6">
    <source>
        <dbReference type="PROSITE" id="PS50887"/>
    </source>
</evidence>
<sequence length="444" mass="49036">MNYRPTGSWVTPAIPLLLFALLLGTSQYIALREQQHLHDVQYRRVYEHAGAVRTQLEVELNTTLNLCLGLVAVIKSEPDFPVNTFESVAESIMAQATHIRSIALAKDNVITHIFPTKGNEKALGLHYADVPAQWAAITRAMEHRHALIAGPITLIQGGRAFVSRIPIYPRDNVYWGVASVSIDEESLYRFSGLLGPDPTVRYALKGKDGLGEAGEVFHGDPQLFSDPRAAILPVKLPMGTWILAAVPSSGWIEHASILTLIRWSGLLLALVISSLVCALLHSYRRIHLIALQDPLTGLSNRRLLEEHLSQLILLSRRKKRAFTLLYVDLDRFKPINDRFGHEAGDAMLTTLARRLKDNLRQSDIIARVGGDEFILLFHDMVTRRDADAMASKVGRIIEAPVALSCGQKISVGASIGTSLYPDDGTSGEALISHADLAMYEQKSH</sequence>
<dbReference type="STRING" id="419481.SAMN05216233_12068"/>
<keyword evidence="2" id="KW-0812">Transmembrane</keyword>
<reference evidence="7 8" key="1">
    <citation type="submission" date="2016-10" db="EMBL/GenBank/DDBJ databases">
        <authorList>
            <person name="de Groot N.N."/>
        </authorList>
    </citation>
    <scope>NUCLEOTIDE SEQUENCE [LARGE SCALE GENOMIC DNA]</scope>
    <source>
        <strain evidence="7 8">AA1</strain>
    </source>
</reference>
<dbReference type="InterPro" id="IPR029787">
    <property type="entry name" value="Nucleotide_cyclase"/>
</dbReference>
<dbReference type="EMBL" id="FMUX01000020">
    <property type="protein sequence ID" value="SCY76203.1"/>
    <property type="molecule type" value="Genomic_DNA"/>
</dbReference>
<evidence type="ECO:0000256" key="1">
    <source>
        <dbReference type="ARBA" id="ARBA00004370"/>
    </source>
</evidence>